<gene>
    <name evidence="2" type="ORF">CSAL01_13724</name>
</gene>
<evidence type="ECO:0000313" key="2">
    <source>
        <dbReference type="EMBL" id="KXH63731.1"/>
    </source>
</evidence>
<evidence type="ECO:0000256" key="1">
    <source>
        <dbReference type="SAM" id="MobiDB-lite"/>
    </source>
</evidence>
<feature type="non-terminal residue" evidence="2">
    <location>
        <position position="80"/>
    </location>
</feature>
<dbReference type="EMBL" id="JFFI01001043">
    <property type="protein sequence ID" value="KXH63731.1"/>
    <property type="molecule type" value="Genomic_DNA"/>
</dbReference>
<organism evidence="2 3">
    <name type="scientific">Colletotrichum salicis</name>
    <dbReference type="NCBI Taxonomy" id="1209931"/>
    <lineage>
        <taxon>Eukaryota</taxon>
        <taxon>Fungi</taxon>
        <taxon>Dikarya</taxon>
        <taxon>Ascomycota</taxon>
        <taxon>Pezizomycotina</taxon>
        <taxon>Sordariomycetes</taxon>
        <taxon>Hypocreomycetidae</taxon>
        <taxon>Glomerellales</taxon>
        <taxon>Glomerellaceae</taxon>
        <taxon>Colletotrichum</taxon>
        <taxon>Colletotrichum acutatum species complex</taxon>
    </lineage>
</organism>
<protein>
    <submittedName>
        <fullName evidence="2">Multidrug resistance protein fnx1</fullName>
    </submittedName>
</protein>
<name>A0A135UTL7_9PEZI</name>
<evidence type="ECO:0000313" key="3">
    <source>
        <dbReference type="Proteomes" id="UP000070121"/>
    </source>
</evidence>
<feature type="compositionally biased region" description="Basic and acidic residues" evidence="1">
    <location>
        <begin position="51"/>
        <end position="61"/>
    </location>
</feature>
<keyword evidence="3" id="KW-1185">Reference proteome</keyword>
<feature type="compositionally biased region" description="Low complexity" evidence="1">
    <location>
        <begin position="24"/>
        <end position="45"/>
    </location>
</feature>
<feature type="compositionally biased region" description="Basic and acidic residues" evidence="1">
    <location>
        <begin position="1"/>
        <end position="20"/>
    </location>
</feature>
<accession>A0A135UTL7</accession>
<comment type="caution">
    <text evidence="2">The sequence shown here is derived from an EMBL/GenBank/DDBJ whole genome shotgun (WGS) entry which is preliminary data.</text>
</comment>
<dbReference type="AlphaFoldDB" id="A0A135UTL7"/>
<sequence length="80" mass="8347">MTAKDLHEVHDDEKFGDIERAAGSQTEDGSPTTTTTSSDSVTIRSNPDATTTKDIKAEDLSHNATAGTATDHVTATGDAK</sequence>
<feature type="compositionally biased region" description="Polar residues" evidence="1">
    <location>
        <begin position="62"/>
        <end position="73"/>
    </location>
</feature>
<dbReference type="Proteomes" id="UP000070121">
    <property type="component" value="Unassembled WGS sequence"/>
</dbReference>
<proteinExistence type="predicted"/>
<feature type="region of interest" description="Disordered" evidence="1">
    <location>
        <begin position="1"/>
        <end position="80"/>
    </location>
</feature>
<reference evidence="2 3" key="1">
    <citation type="submission" date="2014-02" db="EMBL/GenBank/DDBJ databases">
        <title>The genome sequence of Colletotrichum salicis CBS 607.94.</title>
        <authorList>
            <person name="Baroncelli R."/>
            <person name="Thon M.R."/>
        </authorList>
    </citation>
    <scope>NUCLEOTIDE SEQUENCE [LARGE SCALE GENOMIC DNA]</scope>
    <source>
        <strain evidence="2 3">CBS 607.94</strain>
    </source>
</reference>